<proteinExistence type="predicted"/>
<evidence type="ECO:0000256" key="1">
    <source>
        <dbReference type="SAM" id="SignalP"/>
    </source>
</evidence>
<accession>A0ABU5QIB2</accession>
<sequence>MKRIFQILLLLSITGFSNQLLAQTSEGFSIKGKIKGIKDTTVFLAHYFGYNQQVIKDTAKVDSEGNFLFKGDKKLPEGLYLVSLPKGKYFDVIIGNQEFAFETDTVNLIRKMKITGSKENEAFFKFQQEMSDRFDEMKALEAESKKGKSATVDAKIKKVQASTTQFQKDWLKANENLFAGKLIKSSQEPEIPTYPKPLQTKADTAAMYQYQFQYYKAHFWDNVDLKDDRMMRTPFLQKKLERYFDDLTVQVSDSIAKEADFVLARATSRDVRRYTIYKISSQYENPKILGTDGAFVHMAEKYYIGEPSLWDTSTVRRMKERVAILKPLLIGKKLPDMYLTDTLGREIDIPRIPADYTVLFIYDPECSHCRESAPKLKKAYQTLKTKNVKVVAASIDRTPLKWKGFIKEFKLEELINGIDIHKNALTGKEEYYTDFKNNFDVYATPVIYVLDKDKKIIAKRLPVEQVEDFIDFTRKQKASKNIR</sequence>
<dbReference type="Gene3D" id="3.40.30.10">
    <property type="entry name" value="Glutaredoxin"/>
    <property type="match status" value="1"/>
</dbReference>
<gene>
    <name evidence="3" type="ORF">VB264_03255</name>
</gene>
<dbReference type="InterPro" id="IPR033395">
    <property type="entry name" value="DUF5106"/>
</dbReference>
<evidence type="ECO:0000313" key="4">
    <source>
        <dbReference type="Proteomes" id="UP001304671"/>
    </source>
</evidence>
<feature type="signal peptide" evidence="1">
    <location>
        <begin position="1"/>
        <end position="22"/>
    </location>
</feature>
<dbReference type="RefSeq" id="WP_323246721.1">
    <property type="nucleotide sequence ID" value="NZ_JAYFUL010000003.1"/>
</dbReference>
<dbReference type="Pfam" id="PF14289">
    <property type="entry name" value="DUF4369"/>
    <property type="match status" value="1"/>
</dbReference>
<dbReference type="Pfam" id="PF17127">
    <property type="entry name" value="DUF5106"/>
    <property type="match status" value="1"/>
</dbReference>
<dbReference type="SUPFAM" id="SSF52833">
    <property type="entry name" value="Thioredoxin-like"/>
    <property type="match status" value="1"/>
</dbReference>
<evidence type="ECO:0000313" key="3">
    <source>
        <dbReference type="EMBL" id="MEA5256787.1"/>
    </source>
</evidence>
<dbReference type="InterPro" id="IPR013766">
    <property type="entry name" value="Thioredoxin_domain"/>
</dbReference>
<dbReference type="InterPro" id="IPR025380">
    <property type="entry name" value="DUF4369"/>
</dbReference>
<comment type="caution">
    <text evidence="3">The sequence shown here is derived from an EMBL/GenBank/DDBJ whole genome shotgun (WGS) entry which is preliminary data.</text>
</comment>
<protein>
    <submittedName>
        <fullName evidence="3">DUF4369 domain-containing protein</fullName>
    </submittedName>
</protein>
<keyword evidence="4" id="KW-1185">Reference proteome</keyword>
<dbReference type="InterPro" id="IPR036249">
    <property type="entry name" value="Thioredoxin-like_sf"/>
</dbReference>
<dbReference type="EMBL" id="JAYFUL010000003">
    <property type="protein sequence ID" value="MEA5256787.1"/>
    <property type="molecule type" value="Genomic_DNA"/>
</dbReference>
<organism evidence="3 4">
    <name type="scientific">Arcicella aquatica</name>
    <dbReference type="NCBI Taxonomy" id="217141"/>
    <lineage>
        <taxon>Bacteria</taxon>
        <taxon>Pseudomonadati</taxon>
        <taxon>Bacteroidota</taxon>
        <taxon>Cytophagia</taxon>
        <taxon>Cytophagales</taxon>
        <taxon>Flectobacillaceae</taxon>
        <taxon>Arcicella</taxon>
    </lineage>
</organism>
<feature type="chain" id="PRO_5047102059" evidence="1">
    <location>
        <begin position="23"/>
        <end position="483"/>
    </location>
</feature>
<dbReference type="Pfam" id="PF00578">
    <property type="entry name" value="AhpC-TSA"/>
    <property type="match status" value="1"/>
</dbReference>
<evidence type="ECO:0000259" key="2">
    <source>
        <dbReference type="PROSITE" id="PS51352"/>
    </source>
</evidence>
<dbReference type="InterPro" id="IPR000866">
    <property type="entry name" value="AhpC/TSA"/>
</dbReference>
<feature type="domain" description="Thioredoxin" evidence="2">
    <location>
        <begin position="328"/>
        <end position="481"/>
    </location>
</feature>
<dbReference type="Proteomes" id="UP001304671">
    <property type="component" value="Unassembled WGS sequence"/>
</dbReference>
<keyword evidence="1" id="KW-0732">Signal</keyword>
<reference evidence="3 4" key="1">
    <citation type="submission" date="2023-12" db="EMBL/GenBank/DDBJ databases">
        <title>Novel species of the genus Arcicella isolated from rivers.</title>
        <authorList>
            <person name="Lu H."/>
        </authorList>
    </citation>
    <scope>NUCLEOTIDE SEQUENCE [LARGE SCALE GENOMIC DNA]</scope>
    <source>
        <strain evidence="3 4">LMG 21963</strain>
    </source>
</reference>
<dbReference type="PROSITE" id="PS51352">
    <property type="entry name" value="THIOREDOXIN_2"/>
    <property type="match status" value="1"/>
</dbReference>
<name>A0ABU5QIB2_9BACT</name>